<dbReference type="GeneID" id="20218311"/>
<protein>
    <recommendedName>
        <fullName evidence="4">TatD related DNase</fullName>
    </recommendedName>
</protein>
<accession>F0Y1P2</accession>
<feature type="binding site" evidence="1">
    <location>
        <position position="225"/>
    </location>
    <ligand>
        <name>a divalent metal cation</name>
        <dbReference type="ChEBI" id="CHEBI:60240"/>
        <label>1</label>
    </ligand>
</feature>
<feature type="binding site" evidence="1">
    <location>
        <position position="166"/>
    </location>
    <ligand>
        <name>a divalent metal cation</name>
        <dbReference type="ChEBI" id="CHEBI:60240"/>
        <label>2</label>
    </ligand>
</feature>
<dbReference type="CDD" id="cd01310">
    <property type="entry name" value="TatD_DNAse"/>
    <property type="match status" value="1"/>
</dbReference>
<dbReference type="Gene3D" id="3.20.20.140">
    <property type="entry name" value="Metal-dependent hydrolases"/>
    <property type="match status" value="1"/>
</dbReference>
<dbReference type="InterPro" id="IPR001130">
    <property type="entry name" value="TatD-like"/>
</dbReference>
<dbReference type="EMBL" id="GL833123">
    <property type="protein sequence ID" value="EGB10898.1"/>
    <property type="molecule type" value="Genomic_DNA"/>
</dbReference>
<dbReference type="PIRSF" id="PIRSF005902">
    <property type="entry name" value="DNase_TatD"/>
    <property type="match status" value="1"/>
</dbReference>
<feature type="non-terminal residue" evidence="2">
    <location>
        <position position="1"/>
    </location>
</feature>
<organism evidence="3">
    <name type="scientific">Aureococcus anophagefferens</name>
    <name type="common">Harmful bloom alga</name>
    <dbReference type="NCBI Taxonomy" id="44056"/>
    <lineage>
        <taxon>Eukaryota</taxon>
        <taxon>Sar</taxon>
        <taxon>Stramenopiles</taxon>
        <taxon>Ochrophyta</taxon>
        <taxon>Pelagophyceae</taxon>
        <taxon>Pelagomonadales</taxon>
        <taxon>Pelagomonadaceae</taxon>
        <taxon>Aureococcus</taxon>
    </lineage>
</organism>
<dbReference type="SUPFAM" id="SSF51556">
    <property type="entry name" value="Metallo-dependent hydrolases"/>
    <property type="match status" value="1"/>
</dbReference>
<dbReference type="AlphaFoldDB" id="F0Y1P2"/>
<dbReference type="OrthoDB" id="413993at2759"/>
<dbReference type="RefSeq" id="XP_009034472.1">
    <property type="nucleotide sequence ID" value="XM_009036224.1"/>
</dbReference>
<dbReference type="Proteomes" id="UP000002729">
    <property type="component" value="Unassembled WGS sequence"/>
</dbReference>
<evidence type="ECO:0000313" key="2">
    <source>
        <dbReference type="EMBL" id="EGB10898.1"/>
    </source>
</evidence>
<dbReference type="GO" id="GO:0005829">
    <property type="term" value="C:cytosol"/>
    <property type="evidence" value="ECO:0007669"/>
    <property type="project" value="TreeGrafter"/>
</dbReference>
<feature type="binding site" evidence="1">
    <location>
        <position position="132"/>
    </location>
    <ligand>
        <name>a divalent metal cation</name>
        <dbReference type="ChEBI" id="CHEBI:60240"/>
        <label>2</label>
    </ligand>
</feature>
<name>F0Y1P2_AURAN</name>
<dbReference type="PANTHER" id="PTHR46124:SF2">
    <property type="entry name" value="D-AMINOACYL-TRNA DEACYLASE"/>
    <property type="match status" value="1"/>
</dbReference>
<evidence type="ECO:0008006" key="4">
    <source>
        <dbReference type="Google" id="ProtNLM"/>
    </source>
</evidence>
<dbReference type="PANTHER" id="PTHR46124">
    <property type="entry name" value="D-AMINOACYL-TRNA DEACYLASE"/>
    <property type="match status" value="1"/>
</dbReference>
<dbReference type="GO" id="GO:0046872">
    <property type="term" value="F:metal ion binding"/>
    <property type="evidence" value="ECO:0007669"/>
    <property type="project" value="UniProtKB-KW"/>
</dbReference>
<sequence length="231" mass="24000">LVDCGANLQGRHGFDETARLLDRAALAGVGRVVLTGCDVAGSRSGVAFCERRSAAGEKGLYATAGVHPHDAKTWDDATAAELRAIAASPHCVALGECGLDYDRMFSPRETQRDVFAAQCALARDLGKPLWVHVREVDAPGAPLGAYADAIAILGASGLDPRRVCVHCFTGSEAELRAVRNFGARVGFTGFLGIAKRSGATRSAAAALAAAGLLDVARGDVLLETDAPFMLP</sequence>
<keyword evidence="3" id="KW-1185">Reference proteome</keyword>
<evidence type="ECO:0000256" key="1">
    <source>
        <dbReference type="PIRSR" id="PIRSR005902-1"/>
    </source>
</evidence>
<feature type="non-terminal residue" evidence="2">
    <location>
        <position position="231"/>
    </location>
</feature>
<dbReference type="KEGG" id="aaf:AURANDRAFT_13690"/>
<feature type="binding site" evidence="1">
    <location>
        <position position="96"/>
    </location>
    <ligand>
        <name>a divalent metal cation</name>
        <dbReference type="ChEBI" id="CHEBI:60240"/>
        <label>1</label>
    </ligand>
</feature>
<dbReference type="eggNOG" id="KOG3020">
    <property type="taxonomic scope" value="Eukaryota"/>
</dbReference>
<reference evidence="2 3" key="1">
    <citation type="journal article" date="2011" name="Proc. Natl. Acad. Sci. U.S.A.">
        <title>Niche of harmful alga Aureococcus anophagefferens revealed through ecogenomics.</title>
        <authorList>
            <person name="Gobler C.J."/>
            <person name="Berry D.L."/>
            <person name="Dyhrman S.T."/>
            <person name="Wilhelm S.W."/>
            <person name="Salamov A."/>
            <person name="Lobanov A.V."/>
            <person name="Zhang Y."/>
            <person name="Collier J.L."/>
            <person name="Wurch L.L."/>
            <person name="Kustka A.B."/>
            <person name="Dill B.D."/>
            <person name="Shah M."/>
            <person name="VerBerkmoes N.C."/>
            <person name="Kuo A."/>
            <person name="Terry A."/>
            <person name="Pangilinan J."/>
            <person name="Lindquist E.A."/>
            <person name="Lucas S."/>
            <person name="Paulsen I.T."/>
            <person name="Hattenrath-Lehmann T.K."/>
            <person name="Talmage S.C."/>
            <person name="Walker E.A."/>
            <person name="Koch F."/>
            <person name="Burson A.M."/>
            <person name="Marcoval M.A."/>
            <person name="Tang Y.Z."/>
            <person name="Lecleir G.R."/>
            <person name="Coyne K.J."/>
            <person name="Berg G.M."/>
            <person name="Bertrand E.M."/>
            <person name="Saito M.A."/>
            <person name="Gladyshev V.N."/>
            <person name="Grigoriev I.V."/>
        </authorList>
    </citation>
    <scope>NUCLEOTIDE SEQUENCE [LARGE SCALE GENOMIC DNA]</scope>
    <source>
        <strain evidence="3">CCMP 1984</strain>
    </source>
</reference>
<dbReference type="GO" id="GO:0016788">
    <property type="term" value="F:hydrolase activity, acting on ester bonds"/>
    <property type="evidence" value="ECO:0007669"/>
    <property type="project" value="InterPro"/>
</dbReference>
<keyword evidence="1" id="KW-0479">Metal-binding</keyword>
<dbReference type="InterPro" id="IPR032466">
    <property type="entry name" value="Metal_Hydrolase"/>
</dbReference>
<dbReference type="InParanoid" id="F0Y1P2"/>
<gene>
    <name evidence="2" type="ORF">AURANDRAFT_13690</name>
</gene>
<evidence type="ECO:0000313" key="3">
    <source>
        <dbReference type="Proteomes" id="UP000002729"/>
    </source>
</evidence>
<dbReference type="Pfam" id="PF01026">
    <property type="entry name" value="TatD_DNase"/>
    <property type="match status" value="1"/>
</dbReference>
<dbReference type="OMA" id="PRNEPAK"/>
<proteinExistence type="predicted"/>